<dbReference type="Proteomes" id="UP001294570">
    <property type="component" value="Unassembled WGS sequence"/>
</dbReference>
<dbReference type="Gene3D" id="2.130.10.10">
    <property type="entry name" value="YVTN repeat-like/Quinoprotein amine dehydrogenase"/>
    <property type="match status" value="1"/>
</dbReference>
<proteinExistence type="inferred from homology"/>
<reference evidence="9 10" key="1">
    <citation type="submission" date="2023-12" db="EMBL/GenBank/DDBJ databases">
        <title>Denitrificimonas halotolerans sp. nov.,a novel species isolated from landfill leachate.</title>
        <authorList>
            <person name="Wang S."/>
        </authorList>
    </citation>
    <scope>NUCLEOTIDE SEQUENCE [LARGE SCALE GENOMIC DNA]</scope>
    <source>
        <strain evidence="9 10">JX-1</strain>
    </source>
</reference>
<keyword evidence="3" id="KW-1029">Fimbrium biogenesis</keyword>
<keyword evidence="7" id="KW-0732">Signal</keyword>
<name>A0ABU5GSG7_9GAMM</name>
<organism evidence="9 10">
    <name type="scientific">Denitrificimonas halotolerans</name>
    <dbReference type="NCBI Taxonomy" id="3098930"/>
    <lineage>
        <taxon>Bacteria</taxon>
        <taxon>Pseudomonadati</taxon>
        <taxon>Pseudomonadota</taxon>
        <taxon>Gammaproteobacteria</taxon>
        <taxon>Pseudomonadales</taxon>
        <taxon>Pseudomonadaceae</taxon>
        <taxon>Denitrificimonas</taxon>
    </lineage>
</organism>
<dbReference type="EMBL" id="JAXIVU010000009">
    <property type="protein sequence ID" value="MDY7219552.1"/>
    <property type="molecule type" value="Genomic_DNA"/>
</dbReference>
<evidence type="ECO:0000313" key="10">
    <source>
        <dbReference type="Proteomes" id="UP001294570"/>
    </source>
</evidence>
<sequence length="746" mass="81005">MKGYVKVAQGCSLFLWAAYIAIPSASADVGYHWLTKRSDEFTSFFTSGRTASNVEEARPVLVAKQVDAVQEQSFVPLFTGIQCSQGQEIISGSSAMRETSGATSHTDLYQSSFNIGAGWLGELRKISKRRLGLSEQRTLVWSASQQLPEHSARNILIAGSSAPRLQAFSVHNAGLETHPHSLAFHLSYNPEPGVQQATWQQRLAYIRGDQSYEGAASGQLRSRSGMLGDFMNSQPVLVAGARYLPGFANRLEGSSAYTDFAQNMQERSEMLYIGSNGGMLHGFDSRTGVERFAFIPTGVFPTLSQLTAQSYAHRYYVDGTPVVADVYDGHRWRTILVGTLAAGGKGLFALDITDPMQIKLLWEMDEQAPQLQQSKVKLGYSFARPSIARLHHGRWAVVVGNGYYAAGSETGAAALYIIDALQGTLIKSLQVQSPSRSANGLSTARLADYNADGVADYAYAGDLQGNLWRFDLLGDGAQPAASMSGLMNFGSKNGSANNFKVSYGGQPLFRAETAHGSRPQAITAAPSIIRHPSGMGYVVVFGTGRYISQSDHIDSSVVNTVYGVWDLNTQAEPGGLGNVDRGQLQEQKLSRSMQNKSGKTRVLSLHPVEWYKDFDTDNAVKQRGWWFDLSSGERVVSPMQNVGSMLLLQTLVPSDDPCASAATGWLYAIDPVTGGRMQHHVFVEPESVGEAEPKEVVSAIEFAGTAQLTLVANENGIRVHAADEDALVQLPPTAQGRQTWRRAIHE</sequence>
<evidence type="ECO:0000256" key="6">
    <source>
        <dbReference type="ARBA" id="ARBA00023263"/>
    </source>
</evidence>
<evidence type="ECO:0000259" key="8">
    <source>
        <dbReference type="Pfam" id="PF05567"/>
    </source>
</evidence>
<keyword evidence="5" id="KW-0106">Calcium</keyword>
<feature type="signal peptide" evidence="7">
    <location>
        <begin position="1"/>
        <end position="27"/>
    </location>
</feature>
<dbReference type="InterPro" id="IPR011047">
    <property type="entry name" value="Quinoprotein_ADH-like_sf"/>
</dbReference>
<keyword evidence="4" id="KW-0479">Metal-binding</keyword>
<evidence type="ECO:0000256" key="4">
    <source>
        <dbReference type="ARBA" id="ARBA00022723"/>
    </source>
</evidence>
<feature type="domain" description="PilY1 beta-propeller" evidence="8">
    <location>
        <begin position="227"/>
        <end position="592"/>
    </location>
</feature>
<evidence type="ECO:0000256" key="5">
    <source>
        <dbReference type="ARBA" id="ARBA00022837"/>
    </source>
</evidence>
<evidence type="ECO:0000313" key="9">
    <source>
        <dbReference type="EMBL" id="MDY7219552.1"/>
    </source>
</evidence>
<evidence type="ECO:0000256" key="7">
    <source>
        <dbReference type="SAM" id="SignalP"/>
    </source>
</evidence>
<feature type="chain" id="PRO_5046671205" evidence="7">
    <location>
        <begin position="28"/>
        <end position="746"/>
    </location>
</feature>
<dbReference type="SUPFAM" id="SSF50998">
    <property type="entry name" value="Quinoprotein alcohol dehydrogenase-like"/>
    <property type="match status" value="1"/>
</dbReference>
<accession>A0ABU5GSG7</accession>
<dbReference type="InterPro" id="IPR008707">
    <property type="entry name" value="B-propeller_PilY1"/>
</dbReference>
<comment type="caution">
    <text evidence="9">The sequence shown here is derived from an EMBL/GenBank/DDBJ whole genome shotgun (WGS) entry which is preliminary data.</text>
</comment>
<dbReference type="RefSeq" id="WP_321553641.1">
    <property type="nucleotide sequence ID" value="NZ_JAXIVU010000009.1"/>
</dbReference>
<keyword evidence="10" id="KW-1185">Reference proteome</keyword>
<evidence type="ECO:0000256" key="1">
    <source>
        <dbReference type="ARBA" id="ARBA00004561"/>
    </source>
</evidence>
<keyword evidence="6" id="KW-0281">Fimbrium</keyword>
<dbReference type="Pfam" id="PF05567">
    <property type="entry name" value="T4P_PilY1"/>
    <property type="match status" value="1"/>
</dbReference>
<comment type="subcellular location">
    <subcellularLocation>
        <location evidence="1">Fimbrium</location>
    </subcellularLocation>
</comment>
<evidence type="ECO:0000256" key="3">
    <source>
        <dbReference type="ARBA" id="ARBA00022558"/>
    </source>
</evidence>
<comment type="similarity">
    <text evidence="2">Belongs to the PilY1 family.</text>
</comment>
<dbReference type="InterPro" id="IPR015943">
    <property type="entry name" value="WD40/YVTN_repeat-like_dom_sf"/>
</dbReference>
<evidence type="ECO:0000256" key="2">
    <source>
        <dbReference type="ARBA" id="ARBA00008387"/>
    </source>
</evidence>
<gene>
    <name evidence="9" type="ORF">TOI97_08235</name>
</gene>
<protein>
    <submittedName>
        <fullName evidence="9">PilC/PilY family type IV pilus protein</fullName>
    </submittedName>
</protein>